<protein>
    <recommendedName>
        <fullName evidence="3">F-box domain-containing protein</fullName>
    </recommendedName>
</protein>
<evidence type="ECO:0000313" key="2">
    <source>
        <dbReference type="Proteomes" id="UP000294933"/>
    </source>
</evidence>
<evidence type="ECO:0008006" key="3">
    <source>
        <dbReference type="Google" id="ProtNLM"/>
    </source>
</evidence>
<gene>
    <name evidence="1" type="ORF">BD410DRAFT_794217</name>
</gene>
<name>A0A4Y7PR85_9AGAM</name>
<organism evidence="1 2">
    <name type="scientific">Rickenella mellea</name>
    <dbReference type="NCBI Taxonomy" id="50990"/>
    <lineage>
        <taxon>Eukaryota</taxon>
        <taxon>Fungi</taxon>
        <taxon>Dikarya</taxon>
        <taxon>Basidiomycota</taxon>
        <taxon>Agaricomycotina</taxon>
        <taxon>Agaricomycetes</taxon>
        <taxon>Hymenochaetales</taxon>
        <taxon>Rickenellaceae</taxon>
        <taxon>Rickenella</taxon>
    </lineage>
</organism>
<keyword evidence="2" id="KW-1185">Reference proteome</keyword>
<evidence type="ECO:0000313" key="1">
    <source>
        <dbReference type="EMBL" id="TDL17526.1"/>
    </source>
</evidence>
<accession>A0A4Y7PR85</accession>
<dbReference type="SUPFAM" id="SSF52047">
    <property type="entry name" value="RNI-like"/>
    <property type="match status" value="1"/>
</dbReference>
<dbReference type="Proteomes" id="UP000294933">
    <property type="component" value="Unassembled WGS sequence"/>
</dbReference>
<sequence>MSLDAETTECELSSEVLEAFRPSALNSLSLRNFVLVWDVPNFHNLSTLSLQFDAGVIWVSSLDTMLRQCPMLENLTIGSFYLMDDELSGATVALCHLRRLTLKVYKITAFESLLSVLDLPLDVQFTLFLHPDTFNNRSHPHMLPLPRHLASTSVCHKLECYCGLGRVKVEAFISPNTESRSVTQVSIRIGPVVYLDDDETKWADVSSDIGDVLNHDCMGVGNLANIRPGFFVAAETSELTRLFRGMHSVPTVSISLSDAGATLSSILMLKMVSELSSLRDLRIQMELRSENLNTLRRSLLMRAASTCPPIQRLSIVGGETLSAEKRLELARLVSVVIFEE</sequence>
<dbReference type="EMBL" id="ML170220">
    <property type="protein sequence ID" value="TDL17526.1"/>
    <property type="molecule type" value="Genomic_DNA"/>
</dbReference>
<proteinExistence type="predicted"/>
<reference evidence="1 2" key="1">
    <citation type="submission" date="2018-06" db="EMBL/GenBank/DDBJ databases">
        <title>A transcriptomic atlas of mushroom development highlights an independent origin of complex multicellularity.</title>
        <authorList>
            <consortium name="DOE Joint Genome Institute"/>
            <person name="Krizsan K."/>
            <person name="Almasi E."/>
            <person name="Merenyi Z."/>
            <person name="Sahu N."/>
            <person name="Viragh M."/>
            <person name="Koszo T."/>
            <person name="Mondo S."/>
            <person name="Kiss B."/>
            <person name="Balint B."/>
            <person name="Kues U."/>
            <person name="Barry K."/>
            <person name="Hegedus J.C."/>
            <person name="Henrissat B."/>
            <person name="Johnson J."/>
            <person name="Lipzen A."/>
            <person name="Ohm R."/>
            <person name="Nagy I."/>
            <person name="Pangilinan J."/>
            <person name="Yan J."/>
            <person name="Xiong Y."/>
            <person name="Grigoriev I.V."/>
            <person name="Hibbett D.S."/>
            <person name="Nagy L.G."/>
        </authorList>
    </citation>
    <scope>NUCLEOTIDE SEQUENCE [LARGE SCALE GENOMIC DNA]</scope>
    <source>
        <strain evidence="1 2">SZMC22713</strain>
    </source>
</reference>
<dbReference type="VEuPathDB" id="FungiDB:BD410DRAFT_794217"/>
<dbReference type="AlphaFoldDB" id="A0A4Y7PR85"/>